<dbReference type="AlphaFoldDB" id="A0ABD3D264"/>
<evidence type="ECO:0000313" key="2">
    <source>
        <dbReference type="EMBL" id="KAL3635379.1"/>
    </source>
</evidence>
<dbReference type="Pfam" id="PF14144">
    <property type="entry name" value="DOG1"/>
    <property type="match status" value="1"/>
</dbReference>
<proteinExistence type="predicted"/>
<accession>A0ABD3D264</accession>
<organism evidence="2 3">
    <name type="scientific">Castilleja foliolosa</name>
    <dbReference type="NCBI Taxonomy" id="1961234"/>
    <lineage>
        <taxon>Eukaryota</taxon>
        <taxon>Viridiplantae</taxon>
        <taxon>Streptophyta</taxon>
        <taxon>Embryophyta</taxon>
        <taxon>Tracheophyta</taxon>
        <taxon>Spermatophyta</taxon>
        <taxon>Magnoliopsida</taxon>
        <taxon>eudicotyledons</taxon>
        <taxon>Gunneridae</taxon>
        <taxon>Pentapetalae</taxon>
        <taxon>asterids</taxon>
        <taxon>lamiids</taxon>
        <taxon>Lamiales</taxon>
        <taxon>Orobanchaceae</taxon>
        <taxon>Pedicularideae</taxon>
        <taxon>Castillejinae</taxon>
        <taxon>Castilleja</taxon>
    </lineage>
</organism>
<dbReference type="PANTHER" id="PTHR46354:SF7">
    <property type="entry name" value="PROTEIN DOG1-LIKE 1"/>
    <property type="match status" value="1"/>
</dbReference>
<dbReference type="Proteomes" id="UP001632038">
    <property type="component" value="Unassembled WGS sequence"/>
</dbReference>
<protein>
    <recommendedName>
        <fullName evidence="1">DOG1 domain-containing protein</fullName>
    </recommendedName>
</protein>
<dbReference type="PANTHER" id="PTHR46354">
    <property type="entry name" value="DOG1 DOMAIN-CONTAINING PROTEIN"/>
    <property type="match status" value="1"/>
</dbReference>
<sequence length="261" mass="29813">MTTPFNHSTQFHCCFMNWVLQQYQDMDQLANALSTITDPDSDELKRLRDKGIKHFEEYYTENRAQTMRPHGGMSYIHPPWCSTLEKAFMWLGGSRATLPIRLLYAVCGSELNAQMEEYLRGDWERKGNVLAEISNQQLDKINDLQCKTITKEVKLSTKMALLQEEIADIPFAIIATKAGQVREWSQEIDSALAAHTLSISQIMKKADELRVTTMKELIAILTPLQAVDFLIVTKKLHLSIHEWGKTMDRQPADQNGAVNNI</sequence>
<evidence type="ECO:0000313" key="3">
    <source>
        <dbReference type="Proteomes" id="UP001632038"/>
    </source>
</evidence>
<reference evidence="3" key="1">
    <citation type="journal article" date="2024" name="IScience">
        <title>Strigolactones Initiate the Formation of Haustorium-like Structures in Castilleja.</title>
        <authorList>
            <person name="Buerger M."/>
            <person name="Peterson D."/>
            <person name="Chory J."/>
        </authorList>
    </citation>
    <scope>NUCLEOTIDE SEQUENCE [LARGE SCALE GENOMIC DNA]</scope>
</reference>
<dbReference type="InterPro" id="IPR025422">
    <property type="entry name" value="TGA_domain"/>
</dbReference>
<feature type="domain" description="DOG1" evidence="1">
    <location>
        <begin position="8"/>
        <end position="250"/>
    </location>
</feature>
<gene>
    <name evidence="2" type="ORF">CASFOL_019926</name>
</gene>
<dbReference type="InterPro" id="IPR051886">
    <property type="entry name" value="Seed_Dev/Stress_Resp_Reg"/>
</dbReference>
<dbReference type="EMBL" id="JAVIJP010000027">
    <property type="protein sequence ID" value="KAL3635379.1"/>
    <property type="molecule type" value="Genomic_DNA"/>
</dbReference>
<name>A0ABD3D264_9LAMI</name>
<keyword evidence="3" id="KW-1185">Reference proteome</keyword>
<comment type="caution">
    <text evidence="2">The sequence shown here is derived from an EMBL/GenBank/DDBJ whole genome shotgun (WGS) entry which is preliminary data.</text>
</comment>
<dbReference type="PROSITE" id="PS51806">
    <property type="entry name" value="DOG1"/>
    <property type="match status" value="1"/>
</dbReference>
<evidence type="ECO:0000259" key="1">
    <source>
        <dbReference type="PROSITE" id="PS51806"/>
    </source>
</evidence>